<gene>
    <name evidence="3" type="ORF">HAND00432_LOCUS12830</name>
</gene>
<feature type="coiled-coil region" evidence="1">
    <location>
        <begin position="212"/>
        <end position="260"/>
    </location>
</feature>
<sequence>MLRGRLYPAHGVVDRIGGEDQLVPESIGRELEALRAEVLRLKGEVDAREKRVGDLMALLDKAQTDRKSARAAHESVVASLRERVNSLVANQADPRAIEDVRRERDAIAGELAVARARAIAAEDRAITAMRANAERDGKGEVVSAQMVSDAVEQSLGQVKEKLEMMEKRVKEISDESEQQSKEAESRREADERIEQHRKLLEEIYEGKLAVQREAVMLEMVQMENKIHELQNQVRDLKKKKKELEDDLELEREQIRKLDDAYVEEFKRAFGEGSEALYDGEGLWSGGLPRTFLASRGVSLTEESEVGGGEGAQGDSS</sequence>
<dbReference type="EMBL" id="HBFX01021118">
    <property type="protein sequence ID" value="CAD8958291.1"/>
    <property type="molecule type" value="Transcribed_RNA"/>
</dbReference>
<feature type="region of interest" description="Disordered" evidence="2">
    <location>
        <begin position="169"/>
        <end position="190"/>
    </location>
</feature>
<accession>A0A6U2IY34</accession>
<reference evidence="3" key="1">
    <citation type="submission" date="2021-01" db="EMBL/GenBank/DDBJ databases">
        <authorList>
            <person name="Corre E."/>
            <person name="Pelletier E."/>
            <person name="Niang G."/>
            <person name="Scheremetjew M."/>
            <person name="Finn R."/>
            <person name="Kale V."/>
            <person name="Holt S."/>
            <person name="Cochrane G."/>
            <person name="Meng A."/>
            <person name="Brown T."/>
            <person name="Cohen L."/>
        </authorList>
    </citation>
    <scope>NUCLEOTIDE SEQUENCE</scope>
    <source>
        <strain evidence="3">CCMP644</strain>
    </source>
</reference>
<name>A0A6U2IY34_HEMAN</name>
<evidence type="ECO:0000256" key="1">
    <source>
        <dbReference type="SAM" id="Coils"/>
    </source>
</evidence>
<evidence type="ECO:0000256" key="2">
    <source>
        <dbReference type="SAM" id="MobiDB-lite"/>
    </source>
</evidence>
<protein>
    <submittedName>
        <fullName evidence="3">Uncharacterized protein</fullName>
    </submittedName>
</protein>
<keyword evidence="1" id="KW-0175">Coiled coil</keyword>
<evidence type="ECO:0000313" key="3">
    <source>
        <dbReference type="EMBL" id="CAD8958291.1"/>
    </source>
</evidence>
<organism evidence="3">
    <name type="scientific">Hemiselmis andersenii</name>
    <name type="common">Cryptophyte alga</name>
    <dbReference type="NCBI Taxonomy" id="464988"/>
    <lineage>
        <taxon>Eukaryota</taxon>
        <taxon>Cryptophyceae</taxon>
        <taxon>Cryptomonadales</taxon>
        <taxon>Hemiselmidaceae</taxon>
        <taxon>Hemiselmis</taxon>
    </lineage>
</organism>
<proteinExistence type="predicted"/>
<dbReference type="AlphaFoldDB" id="A0A6U2IY34"/>